<protein>
    <submittedName>
        <fullName evidence="2">Uncharacterized protein</fullName>
    </submittedName>
</protein>
<comment type="caution">
    <text evidence="2">The sequence shown here is derived from an EMBL/GenBank/DDBJ whole genome shotgun (WGS) entry which is preliminary data.</text>
</comment>
<feature type="compositionally biased region" description="Basic and acidic residues" evidence="1">
    <location>
        <begin position="78"/>
        <end position="90"/>
    </location>
</feature>
<dbReference type="Proteomes" id="UP001341840">
    <property type="component" value="Unassembled WGS sequence"/>
</dbReference>
<name>A0ABU6U8G5_9FABA</name>
<dbReference type="EMBL" id="JASCZI010120903">
    <property type="protein sequence ID" value="MED6157324.1"/>
    <property type="molecule type" value="Genomic_DNA"/>
</dbReference>
<keyword evidence="3" id="KW-1185">Reference proteome</keyword>
<feature type="region of interest" description="Disordered" evidence="1">
    <location>
        <begin position="131"/>
        <end position="153"/>
    </location>
</feature>
<evidence type="ECO:0000313" key="2">
    <source>
        <dbReference type="EMBL" id="MED6157324.1"/>
    </source>
</evidence>
<evidence type="ECO:0000256" key="1">
    <source>
        <dbReference type="SAM" id="MobiDB-lite"/>
    </source>
</evidence>
<feature type="region of interest" description="Disordered" evidence="1">
    <location>
        <begin position="174"/>
        <end position="218"/>
    </location>
</feature>
<sequence>MLRARLEKLKKRILKEDQGNDNSYSINRDSMEEDWQLWEENENEGKSIGSMLKTAYGGKFQNRNKGIIIREAESKKIPKETQKNEEEARRILQTQRASENKMTEEIQRINQKEGTFKARPPNMYIIEMPEESDDSIEQNQQGEDQSDSQKRKKELVLYLESALQLKKKCHEMEMKLRHEDQEDKKSVQKIASSHKKKKELSQNQKAEEAGLYMPQQKK</sequence>
<gene>
    <name evidence="2" type="ORF">PIB30_022144</name>
</gene>
<organism evidence="2 3">
    <name type="scientific">Stylosanthes scabra</name>
    <dbReference type="NCBI Taxonomy" id="79078"/>
    <lineage>
        <taxon>Eukaryota</taxon>
        <taxon>Viridiplantae</taxon>
        <taxon>Streptophyta</taxon>
        <taxon>Embryophyta</taxon>
        <taxon>Tracheophyta</taxon>
        <taxon>Spermatophyta</taxon>
        <taxon>Magnoliopsida</taxon>
        <taxon>eudicotyledons</taxon>
        <taxon>Gunneridae</taxon>
        <taxon>Pentapetalae</taxon>
        <taxon>rosids</taxon>
        <taxon>fabids</taxon>
        <taxon>Fabales</taxon>
        <taxon>Fabaceae</taxon>
        <taxon>Papilionoideae</taxon>
        <taxon>50 kb inversion clade</taxon>
        <taxon>dalbergioids sensu lato</taxon>
        <taxon>Dalbergieae</taxon>
        <taxon>Pterocarpus clade</taxon>
        <taxon>Stylosanthes</taxon>
    </lineage>
</organism>
<feature type="compositionally biased region" description="Basic and acidic residues" evidence="1">
    <location>
        <begin position="174"/>
        <end position="186"/>
    </location>
</feature>
<reference evidence="2 3" key="1">
    <citation type="journal article" date="2023" name="Plants (Basel)">
        <title>Bridging the Gap: Combining Genomics and Transcriptomics Approaches to Understand Stylosanthes scabra, an Orphan Legume from the Brazilian Caatinga.</title>
        <authorList>
            <person name="Ferreira-Neto J.R.C."/>
            <person name="da Silva M.D."/>
            <person name="Binneck E."/>
            <person name="de Melo N.F."/>
            <person name="da Silva R.H."/>
            <person name="de Melo A.L.T.M."/>
            <person name="Pandolfi V."/>
            <person name="Bustamante F.O."/>
            <person name="Brasileiro-Vidal A.C."/>
            <person name="Benko-Iseppon A.M."/>
        </authorList>
    </citation>
    <scope>NUCLEOTIDE SEQUENCE [LARGE SCALE GENOMIC DNA]</scope>
    <source>
        <tissue evidence="2">Leaves</tissue>
    </source>
</reference>
<feature type="region of interest" description="Disordered" evidence="1">
    <location>
        <begin position="78"/>
        <end position="104"/>
    </location>
</feature>
<proteinExistence type="predicted"/>
<accession>A0ABU6U8G5</accession>
<evidence type="ECO:0000313" key="3">
    <source>
        <dbReference type="Proteomes" id="UP001341840"/>
    </source>
</evidence>